<protein>
    <recommendedName>
        <fullName evidence="7">Tetraspanin</fullName>
    </recommendedName>
</protein>
<dbReference type="EnsemblMetazoa" id="XM_038219317.1">
    <property type="protein sequence ID" value="XP_038075245.1"/>
    <property type="gene ID" value="LOC119743010"/>
</dbReference>
<keyword evidence="9" id="KW-1185">Reference proteome</keyword>
<dbReference type="GeneID" id="119743010"/>
<comment type="subcellular location">
    <subcellularLocation>
        <location evidence="1 7">Membrane</location>
        <topology evidence="1 7">Multi-pass membrane protein</topology>
    </subcellularLocation>
</comment>
<dbReference type="SUPFAM" id="SSF48652">
    <property type="entry name" value="Tetraspanin"/>
    <property type="match status" value="1"/>
</dbReference>
<dbReference type="InterPro" id="IPR018499">
    <property type="entry name" value="Tetraspanin/Peripherin"/>
</dbReference>
<dbReference type="RefSeq" id="XP_038075246.1">
    <property type="nucleotide sequence ID" value="XM_038219318.1"/>
</dbReference>
<dbReference type="PANTHER" id="PTHR19282:SF519">
    <property type="entry name" value="TETRASPANIN"/>
    <property type="match status" value="1"/>
</dbReference>
<dbReference type="PANTHER" id="PTHR19282">
    <property type="entry name" value="TETRASPANIN"/>
    <property type="match status" value="1"/>
</dbReference>
<organism evidence="8 9">
    <name type="scientific">Patiria miniata</name>
    <name type="common">Bat star</name>
    <name type="synonym">Asterina miniata</name>
    <dbReference type="NCBI Taxonomy" id="46514"/>
    <lineage>
        <taxon>Eukaryota</taxon>
        <taxon>Metazoa</taxon>
        <taxon>Echinodermata</taxon>
        <taxon>Eleutherozoa</taxon>
        <taxon>Asterozoa</taxon>
        <taxon>Asteroidea</taxon>
        <taxon>Valvatacea</taxon>
        <taxon>Valvatida</taxon>
        <taxon>Asterinidae</taxon>
        <taxon>Patiria</taxon>
    </lineage>
</organism>
<dbReference type="GO" id="GO:0005886">
    <property type="term" value="C:plasma membrane"/>
    <property type="evidence" value="ECO:0007669"/>
    <property type="project" value="TreeGrafter"/>
</dbReference>
<comment type="similarity">
    <text evidence="2 7">Belongs to the tetraspanin (TM4SF) family.</text>
</comment>
<dbReference type="PIRSF" id="PIRSF002419">
    <property type="entry name" value="Tetraspanin"/>
    <property type="match status" value="1"/>
</dbReference>
<dbReference type="Proteomes" id="UP000887568">
    <property type="component" value="Unplaced"/>
</dbReference>
<feature type="transmembrane region" description="Helical" evidence="7">
    <location>
        <begin position="209"/>
        <end position="235"/>
    </location>
</feature>
<evidence type="ECO:0000256" key="3">
    <source>
        <dbReference type="ARBA" id="ARBA00022692"/>
    </source>
</evidence>
<dbReference type="PRINTS" id="PR00259">
    <property type="entry name" value="TMFOUR"/>
</dbReference>
<reference evidence="8" key="1">
    <citation type="submission" date="2022-11" db="UniProtKB">
        <authorList>
            <consortium name="EnsemblMetazoa"/>
        </authorList>
    </citation>
    <scope>IDENTIFICATION</scope>
</reference>
<feature type="transmembrane region" description="Helical" evidence="7">
    <location>
        <begin position="12"/>
        <end position="39"/>
    </location>
</feature>
<feature type="transmembrane region" description="Helical" evidence="7">
    <location>
        <begin position="51"/>
        <end position="79"/>
    </location>
</feature>
<evidence type="ECO:0000256" key="7">
    <source>
        <dbReference type="RuleBase" id="RU361218"/>
    </source>
</evidence>
<dbReference type="EnsemblMetazoa" id="XM_038219318.1">
    <property type="protein sequence ID" value="XP_038075246.1"/>
    <property type="gene ID" value="LOC119743010"/>
</dbReference>
<evidence type="ECO:0000256" key="4">
    <source>
        <dbReference type="ARBA" id="ARBA00022989"/>
    </source>
</evidence>
<dbReference type="Gene3D" id="1.10.1450.10">
    <property type="entry name" value="Tetraspanin"/>
    <property type="match status" value="1"/>
</dbReference>
<evidence type="ECO:0000256" key="6">
    <source>
        <dbReference type="PIRSR" id="PIRSR002419-1"/>
    </source>
</evidence>
<feature type="disulfide bond" evidence="6">
    <location>
        <begin position="153"/>
        <end position="185"/>
    </location>
</feature>
<evidence type="ECO:0000313" key="9">
    <source>
        <dbReference type="Proteomes" id="UP000887568"/>
    </source>
</evidence>
<dbReference type="OrthoDB" id="432835at2759"/>
<evidence type="ECO:0000256" key="1">
    <source>
        <dbReference type="ARBA" id="ARBA00004141"/>
    </source>
</evidence>
<dbReference type="InterPro" id="IPR008952">
    <property type="entry name" value="Tetraspanin_EC2_sf"/>
</dbReference>
<keyword evidence="5 7" id="KW-0472">Membrane</keyword>
<keyword evidence="6" id="KW-1015">Disulfide bond</keyword>
<dbReference type="RefSeq" id="XP_038075245.1">
    <property type="nucleotide sequence ID" value="XM_038219317.1"/>
</dbReference>
<dbReference type="OMA" id="FCICLEV"/>
<name>A0A914BH77_PATMI</name>
<accession>A0A914BH77</accession>
<feature type="transmembrane region" description="Helical" evidence="7">
    <location>
        <begin position="86"/>
        <end position="112"/>
    </location>
</feature>
<evidence type="ECO:0000256" key="2">
    <source>
        <dbReference type="ARBA" id="ARBA00006840"/>
    </source>
</evidence>
<dbReference type="Pfam" id="PF00335">
    <property type="entry name" value="Tetraspanin"/>
    <property type="match status" value="1"/>
</dbReference>
<keyword evidence="3 7" id="KW-0812">Transmembrane</keyword>
<dbReference type="AlphaFoldDB" id="A0A914BH77"/>
<evidence type="ECO:0000313" key="8">
    <source>
        <dbReference type="EnsemblMetazoa" id="XP_038075245.1"/>
    </source>
</evidence>
<dbReference type="InterPro" id="IPR000301">
    <property type="entry name" value="Tetraspanin_animals"/>
</dbReference>
<evidence type="ECO:0000256" key="5">
    <source>
        <dbReference type="ARBA" id="ARBA00023136"/>
    </source>
</evidence>
<keyword evidence="4 7" id="KW-1133">Transmembrane helix</keyword>
<sequence>MCCCAIECVKCLLLFFDVIFLLTGIALLGVGIHVLIGVVNGTYASLIAGVSYIYIAYAILVIAFIIIIVALIGCCGGVLENKCLLVTFYFFVVLCICLEVSVAIIAFVGLWYEDGYVRSYVIQASRKEMVNYGHIEKEGFTGAWDRLQTDEQCCGVEASTDWHEYGNYDQDDTPDSCCREREYGCGSTVGELWEKSCITAMIDTVNSCLYLIGAMCVGCVLLQILLIIFILALYYNIKFGGGKNRCCGSNYYDMD</sequence>
<proteinExistence type="inferred from homology"/>